<dbReference type="Gene3D" id="2.30.42.10">
    <property type="match status" value="2"/>
</dbReference>
<organism evidence="13 14">
    <name type="scientific">Chitinasiproducens palmae</name>
    <dbReference type="NCBI Taxonomy" id="1770053"/>
    <lineage>
        <taxon>Bacteria</taxon>
        <taxon>Pseudomonadati</taxon>
        <taxon>Pseudomonadota</taxon>
        <taxon>Betaproteobacteria</taxon>
        <taxon>Burkholderiales</taxon>
        <taxon>Burkholderiaceae</taxon>
        <taxon>Chitinasiproducens</taxon>
    </lineage>
</organism>
<evidence type="ECO:0000256" key="9">
    <source>
        <dbReference type="ARBA" id="ARBA00023049"/>
    </source>
</evidence>
<accession>A0A1H2PM17</accession>
<dbReference type="PANTHER" id="PTHR42837">
    <property type="entry name" value="REGULATOR OF SIGMA-E PROTEASE RSEP"/>
    <property type="match status" value="1"/>
</dbReference>
<evidence type="ECO:0000256" key="11">
    <source>
        <dbReference type="RuleBase" id="RU362031"/>
    </source>
</evidence>
<evidence type="ECO:0000256" key="7">
    <source>
        <dbReference type="ARBA" id="ARBA00022833"/>
    </source>
</evidence>
<reference evidence="14" key="1">
    <citation type="submission" date="2016-09" db="EMBL/GenBank/DDBJ databases">
        <authorList>
            <person name="Varghese N."/>
            <person name="Submissions S."/>
        </authorList>
    </citation>
    <scope>NUCLEOTIDE SEQUENCE [LARGE SCALE GENOMIC DNA]</scope>
    <source>
        <strain evidence="14">JS23</strain>
    </source>
</reference>
<dbReference type="PANTHER" id="PTHR42837:SF2">
    <property type="entry name" value="MEMBRANE METALLOPROTEASE ARASP2, CHLOROPLASTIC-RELATED"/>
    <property type="match status" value="1"/>
</dbReference>
<dbReference type="InterPro" id="IPR036034">
    <property type="entry name" value="PDZ_sf"/>
</dbReference>
<dbReference type="RefSeq" id="WP_091906633.1">
    <property type="nucleotide sequence ID" value="NZ_FNLO01000003.1"/>
</dbReference>
<dbReference type="OrthoDB" id="9782003at2"/>
<evidence type="ECO:0000259" key="12">
    <source>
        <dbReference type="PROSITE" id="PS50106"/>
    </source>
</evidence>
<feature type="transmembrane region" description="Helical" evidence="11">
    <location>
        <begin position="99"/>
        <end position="123"/>
    </location>
</feature>
<keyword evidence="6 11" id="KW-0378">Hydrolase</keyword>
<sequence length="462" mass="48205">MSLLIAVAAFAVAIGILVVAHEFGHYSVARLCGVRVLRFSLGLGKPFYSWRDRSGTEWTLGSLPFGGYVKMLDERDETGPLSPQARARAFNRQSVGRRFAIVAAGPAASFLLAIVLFSGLYMAGVNDVAPVLAQPDAATPAAAAGLRAGDQIVAAGAGAEREAVRGWSDLRWRLIADGQGAGDGARAPLVLDLEVRRDGAVLTRQLRLAATDAGKDAPAPDDPAADPLRALGLAPLPLAVEIGEIRPGSPAAAGGLRAGDRLLAVQGQAVTDASRFVAAVRAADSRALALDVLRDGKTVRLSVTPHANADGVVQIGAGIGERLRQVKVSYGPVRALALGAQRTLDVAVFSVKIFWRMLTGQASLKNLSGPVTIADQAGQSARIGLAAFISFIALVSISIGVLNLLPIPVLDGGHLLYYAVEAVTGRAVSERVQGLLQRFGLLCIIALSAIALFNDLTRVFRS</sequence>
<dbReference type="GO" id="GO:0016020">
    <property type="term" value="C:membrane"/>
    <property type="evidence" value="ECO:0007669"/>
    <property type="project" value="UniProtKB-SubCell"/>
</dbReference>
<dbReference type="InterPro" id="IPR008915">
    <property type="entry name" value="Peptidase_M50"/>
</dbReference>
<keyword evidence="10 11" id="KW-0472">Membrane</keyword>
<dbReference type="Pfam" id="PF02163">
    <property type="entry name" value="Peptidase_M50"/>
    <property type="match status" value="1"/>
</dbReference>
<keyword evidence="11" id="KW-0479">Metal-binding</keyword>
<feature type="domain" description="PDZ" evidence="12">
    <location>
        <begin position="205"/>
        <end position="274"/>
    </location>
</feature>
<dbReference type="Proteomes" id="UP000243719">
    <property type="component" value="Unassembled WGS sequence"/>
</dbReference>
<dbReference type="InterPro" id="IPR041489">
    <property type="entry name" value="PDZ_6"/>
</dbReference>
<evidence type="ECO:0000256" key="1">
    <source>
        <dbReference type="ARBA" id="ARBA00001947"/>
    </source>
</evidence>
<dbReference type="PROSITE" id="PS50106">
    <property type="entry name" value="PDZ"/>
    <property type="match status" value="1"/>
</dbReference>
<evidence type="ECO:0000256" key="10">
    <source>
        <dbReference type="ARBA" id="ARBA00023136"/>
    </source>
</evidence>
<dbReference type="GO" id="GO:0006508">
    <property type="term" value="P:proteolysis"/>
    <property type="evidence" value="ECO:0007669"/>
    <property type="project" value="UniProtKB-KW"/>
</dbReference>
<keyword evidence="8 11" id="KW-1133">Transmembrane helix</keyword>
<dbReference type="InterPro" id="IPR001478">
    <property type="entry name" value="PDZ"/>
</dbReference>
<name>A0A1H2PM17_9BURK</name>
<protein>
    <recommendedName>
        <fullName evidence="11">Zinc metalloprotease</fullName>
        <ecNumber evidence="11">3.4.24.-</ecNumber>
    </recommendedName>
</protein>
<comment type="subcellular location">
    <subcellularLocation>
        <location evidence="2">Membrane</location>
        <topology evidence="2">Multi-pass membrane protein</topology>
    </subcellularLocation>
</comment>
<evidence type="ECO:0000256" key="2">
    <source>
        <dbReference type="ARBA" id="ARBA00004141"/>
    </source>
</evidence>
<dbReference type="STRING" id="1770053.SAMN05216551_10335"/>
<evidence type="ECO:0000256" key="8">
    <source>
        <dbReference type="ARBA" id="ARBA00022989"/>
    </source>
</evidence>
<evidence type="ECO:0000256" key="3">
    <source>
        <dbReference type="ARBA" id="ARBA00007931"/>
    </source>
</evidence>
<evidence type="ECO:0000313" key="14">
    <source>
        <dbReference type="Proteomes" id="UP000243719"/>
    </source>
</evidence>
<dbReference type="GO" id="GO:0046872">
    <property type="term" value="F:metal ion binding"/>
    <property type="evidence" value="ECO:0007669"/>
    <property type="project" value="UniProtKB-KW"/>
</dbReference>
<evidence type="ECO:0000256" key="4">
    <source>
        <dbReference type="ARBA" id="ARBA00022670"/>
    </source>
</evidence>
<comment type="similarity">
    <text evidence="3 11">Belongs to the peptidase M50B family.</text>
</comment>
<evidence type="ECO:0000313" key="13">
    <source>
        <dbReference type="EMBL" id="SDV47471.1"/>
    </source>
</evidence>
<keyword evidence="14" id="KW-1185">Reference proteome</keyword>
<feature type="transmembrane region" description="Helical" evidence="11">
    <location>
        <begin position="435"/>
        <end position="453"/>
    </location>
</feature>
<dbReference type="EMBL" id="FNLO01000003">
    <property type="protein sequence ID" value="SDV47471.1"/>
    <property type="molecule type" value="Genomic_DNA"/>
</dbReference>
<dbReference type="InterPro" id="IPR004387">
    <property type="entry name" value="Pept_M50_Zn"/>
</dbReference>
<dbReference type="EC" id="3.4.24.-" evidence="11"/>
<dbReference type="SUPFAM" id="SSF50156">
    <property type="entry name" value="PDZ domain-like"/>
    <property type="match status" value="2"/>
</dbReference>
<keyword evidence="4 13" id="KW-0645">Protease</keyword>
<comment type="cofactor">
    <cofactor evidence="1 11">
        <name>Zn(2+)</name>
        <dbReference type="ChEBI" id="CHEBI:29105"/>
    </cofactor>
</comment>
<dbReference type="Pfam" id="PF17820">
    <property type="entry name" value="PDZ_6"/>
    <property type="match status" value="1"/>
</dbReference>
<dbReference type="GO" id="GO:0004222">
    <property type="term" value="F:metalloendopeptidase activity"/>
    <property type="evidence" value="ECO:0007669"/>
    <property type="project" value="InterPro"/>
</dbReference>
<dbReference type="CDD" id="cd06163">
    <property type="entry name" value="S2P-M50_PDZ_RseP-like"/>
    <property type="match status" value="1"/>
</dbReference>
<evidence type="ECO:0000256" key="5">
    <source>
        <dbReference type="ARBA" id="ARBA00022692"/>
    </source>
</evidence>
<proteinExistence type="inferred from homology"/>
<dbReference type="NCBIfam" id="TIGR00054">
    <property type="entry name" value="RIP metalloprotease RseP"/>
    <property type="match status" value="1"/>
</dbReference>
<dbReference type="AlphaFoldDB" id="A0A1H2PM17"/>
<evidence type="ECO:0000256" key="6">
    <source>
        <dbReference type="ARBA" id="ARBA00022801"/>
    </source>
</evidence>
<dbReference type="SMART" id="SM00228">
    <property type="entry name" value="PDZ"/>
    <property type="match status" value="1"/>
</dbReference>
<keyword evidence="7 11" id="KW-0862">Zinc</keyword>
<keyword evidence="9 11" id="KW-0482">Metalloprotease</keyword>
<gene>
    <name evidence="13" type="ORF">SAMN05216551_10335</name>
</gene>
<keyword evidence="5 11" id="KW-0812">Transmembrane</keyword>
<feature type="transmembrane region" description="Helical" evidence="11">
    <location>
        <begin position="383"/>
        <end position="405"/>
    </location>
</feature>